<keyword evidence="2" id="KW-1185">Reference proteome</keyword>
<dbReference type="AlphaFoldDB" id="A0A7E4VW11"/>
<accession>A0A7E4VW11</accession>
<keyword evidence="1" id="KW-0812">Transmembrane</keyword>
<protein>
    <submittedName>
        <fullName evidence="3">Aa_trans domain-containing protein</fullName>
    </submittedName>
</protein>
<dbReference type="WBParaSite" id="Pan_g3931.t1">
    <property type="protein sequence ID" value="Pan_g3931.t1"/>
    <property type="gene ID" value="Pan_g3931"/>
</dbReference>
<sequence length="104" mass="12319">MLKGLNEYCDRNIDDAVWYPCPTQEKRPQFFFYETESTYVGMAISFAYVVTALLLYTFGMSDAELLVIPALLTNLPHLFRRFLEYVPLLFRQVCFTIIFFYETQ</sequence>
<keyword evidence="1" id="KW-0472">Membrane</keyword>
<dbReference type="Proteomes" id="UP000492821">
    <property type="component" value="Unassembled WGS sequence"/>
</dbReference>
<reference evidence="2" key="1">
    <citation type="journal article" date="2013" name="Genetics">
        <title>The draft genome and transcriptome of Panagrellus redivivus are shaped by the harsh demands of a free-living lifestyle.</title>
        <authorList>
            <person name="Srinivasan J."/>
            <person name="Dillman A.R."/>
            <person name="Macchietto M.G."/>
            <person name="Heikkinen L."/>
            <person name="Lakso M."/>
            <person name="Fracchia K.M."/>
            <person name="Antoshechkin I."/>
            <person name="Mortazavi A."/>
            <person name="Wong G."/>
            <person name="Sternberg P.W."/>
        </authorList>
    </citation>
    <scope>NUCLEOTIDE SEQUENCE [LARGE SCALE GENOMIC DNA]</scope>
    <source>
        <strain evidence="2">MT8872</strain>
    </source>
</reference>
<proteinExistence type="predicted"/>
<keyword evidence="1" id="KW-1133">Transmembrane helix</keyword>
<name>A0A7E4VW11_PANRE</name>
<feature type="transmembrane region" description="Helical" evidence="1">
    <location>
        <begin position="82"/>
        <end position="101"/>
    </location>
</feature>
<feature type="transmembrane region" description="Helical" evidence="1">
    <location>
        <begin position="39"/>
        <end position="61"/>
    </location>
</feature>
<evidence type="ECO:0000256" key="1">
    <source>
        <dbReference type="SAM" id="Phobius"/>
    </source>
</evidence>
<evidence type="ECO:0000313" key="2">
    <source>
        <dbReference type="Proteomes" id="UP000492821"/>
    </source>
</evidence>
<reference evidence="3" key="2">
    <citation type="submission" date="2020-10" db="UniProtKB">
        <authorList>
            <consortium name="WormBaseParasite"/>
        </authorList>
    </citation>
    <scope>IDENTIFICATION</scope>
</reference>
<organism evidence="2 3">
    <name type="scientific">Panagrellus redivivus</name>
    <name type="common">Microworm</name>
    <dbReference type="NCBI Taxonomy" id="6233"/>
    <lineage>
        <taxon>Eukaryota</taxon>
        <taxon>Metazoa</taxon>
        <taxon>Ecdysozoa</taxon>
        <taxon>Nematoda</taxon>
        <taxon>Chromadorea</taxon>
        <taxon>Rhabditida</taxon>
        <taxon>Tylenchina</taxon>
        <taxon>Panagrolaimomorpha</taxon>
        <taxon>Panagrolaimoidea</taxon>
        <taxon>Panagrolaimidae</taxon>
        <taxon>Panagrellus</taxon>
    </lineage>
</organism>
<evidence type="ECO:0000313" key="3">
    <source>
        <dbReference type="WBParaSite" id="Pan_g3931.t1"/>
    </source>
</evidence>